<keyword evidence="2" id="KW-1185">Reference proteome</keyword>
<protein>
    <submittedName>
        <fullName evidence="1">Uncharacterized protein</fullName>
    </submittedName>
</protein>
<gene>
    <name evidence="1" type="ORF">M5K25_013169</name>
</gene>
<sequence length="109" mass="12740">MVKQNNRLACMADHEIDHEFFYNNQGEVDILLSPFFDPNWEYDDSVESYFDRILYQLTETIEEQRLKGHWFIASRPLNSPLLTTSPAKKALRVTCLTMASLGLLLPFLR</sequence>
<evidence type="ECO:0000313" key="2">
    <source>
        <dbReference type="Proteomes" id="UP001552299"/>
    </source>
</evidence>
<reference evidence="1 2" key="1">
    <citation type="journal article" date="2024" name="Plant Biotechnol. J.">
        <title>Dendrobium thyrsiflorum genome and its molecular insights into genes involved in important horticultural traits.</title>
        <authorList>
            <person name="Chen B."/>
            <person name="Wang J.Y."/>
            <person name="Zheng P.J."/>
            <person name="Li K.L."/>
            <person name="Liang Y.M."/>
            <person name="Chen X.F."/>
            <person name="Zhang C."/>
            <person name="Zhao X."/>
            <person name="He X."/>
            <person name="Zhang G.Q."/>
            <person name="Liu Z.J."/>
            <person name="Xu Q."/>
        </authorList>
    </citation>
    <scope>NUCLEOTIDE SEQUENCE [LARGE SCALE GENOMIC DNA]</scope>
    <source>
        <strain evidence="1">GZMU011</strain>
    </source>
</reference>
<dbReference type="AlphaFoldDB" id="A0ABD0UZP0"/>
<dbReference type="Proteomes" id="UP001552299">
    <property type="component" value="Unassembled WGS sequence"/>
</dbReference>
<organism evidence="1 2">
    <name type="scientific">Dendrobium thyrsiflorum</name>
    <name type="common">Pinecone-like raceme dendrobium</name>
    <name type="synonym">Orchid</name>
    <dbReference type="NCBI Taxonomy" id="117978"/>
    <lineage>
        <taxon>Eukaryota</taxon>
        <taxon>Viridiplantae</taxon>
        <taxon>Streptophyta</taxon>
        <taxon>Embryophyta</taxon>
        <taxon>Tracheophyta</taxon>
        <taxon>Spermatophyta</taxon>
        <taxon>Magnoliopsida</taxon>
        <taxon>Liliopsida</taxon>
        <taxon>Asparagales</taxon>
        <taxon>Orchidaceae</taxon>
        <taxon>Epidendroideae</taxon>
        <taxon>Malaxideae</taxon>
        <taxon>Dendrobiinae</taxon>
        <taxon>Dendrobium</taxon>
    </lineage>
</organism>
<dbReference type="EMBL" id="JANQDX010000011">
    <property type="protein sequence ID" value="KAL0915716.1"/>
    <property type="molecule type" value="Genomic_DNA"/>
</dbReference>
<proteinExistence type="predicted"/>
<accession>A0ABD0UZP0</accession>
<evidence type="ECO:0000313" key="1">
    <source>
        <dbReference type="EMBL" id="KAL0915716.1"/>
    </source>
</evidence>
<name>A0ABD0UZP0_DENTH</name>
<comment type="caution">
    <text evidence="1">The sequence shown here is derived from an EMBL/GenBank/DDBJ whole genome shotgun (WGS) entry which is preliminary data.</text>
</comment>